<sequence length="123" mass="13974">MAPLTYDTNYDAGETIGNVPGQRSNAENHEYYARGYGTRYVPQGISDAPTELRKQGRTHLDGISIYSQNSVLSFPPMSYKSVSLQADLVKRNNLHNRYQMLFAWLLNYILSLFLLLRSSICCC</sequence>
<feature type="transmembrane region" description="Helical" evidence="1">
    <location>
        <begin position="98"/>
        <end position="116"/>
    </location>
</feature>
<evidence type="ECO:0000313" key="2">
    <source>
        <dbReference type="EMBL" id="VEL32988.1"/>
    </source>
</evidence>
<gene>
    <name evidence="2" type="ORF">PXEA_LOCUS26428</name>
</gene>
<name>A0A3S5CMG9_9PLAT</name>
<dbReference type="EMBL" id="CAAALY010244983">
    <property type="protein sequence ID" value="VEL32988.1"/>
    <property type="molecule type" value="Genomic_DNA"/>
</dbReference>
<keyword evidence="1" id="KW-0472">Membrane</keyword>
<reference evidence="2" key="1">
    <citation type="submission" date="2018-11" db="EMBL/GenBank/DDBJ databases">
        <authorList>
            <consortium name="Pathogen Informatics"/>
        </authorList>
    </citation>
    <scope>NUCLEOTIDE SEQUENCE</scope>
</reference>
<organism evidence="2 3">
    <name type="scientific">Protopolystoma xenopodis</name>
    <dbReference type="NCBI Taxonomy" id="117903"/>
    <lineage>
        <taxon>Eukaryota</taxon>
        <taxon>Metazoa</taxon>
        <taxon>Spiralia</taxon>
        <taxon>Lophotrochozoa</taxon>
        <taxon>Platyhelminthes</taxon>
        <taxon>Monogenea</taxon>
        <taxon>Polyopisthocotylea</taxon>
        <taxon>Polystomatidea</taxon>
        <taxon>Polystomatidae</taxon>
        <taxon>Protopolystoma</taxon>
    </lineage>
</organism>
<proteinExistence type="predicted"/>
<keyword evidence="1" id="KW-1133">Transmembrane helix</keyword>
<comment type="caution">
    <text evidence="2">The sequence shown here is derived from an EMBL/GenBank/DDBJ whole genome shotgun (WGS) entry which is preliminary data.</text>
</comment>
<keyword evidence="3" id="KW-1185">Reference proteome</keyword>
<dbReference type="Proteomes" id="UP000784294">
    <property type="component" value="Unassembled WGS sequence"/>
</dbReference>
<keyword evidence="1" id="KW-0812">Transmembrane</keyword>
<protein>
    <submittedName>
        <fullName evidence="2">Uncharacterized protein</fullName>
    </submittedName>
</protein>
<evidence type="ECO:0000313" key="3">
    <source>
        <dbReference type="Proteomes" id="UP000784294"/>
    </source>
</evidence>
<evidence type="ECO:0000256" key="1">
    <source>
        <dbReference type="SAM" id="Phobius"/>
    </source>
</evidence>
<dbReference type="AlphaFoldDB" id="A0A3S5CMG9"/>
<accession>A0A3S5CMG9</accession>